<evidence type="ECO:0000313" key="1">
    <source>
        <dbReference type="EMBL" id="GAA0144156.1"/>
    </source>
</evidence>
<comment type="caution">
    <text evidence="1">The sequence shown here is derived from an EMBL/GenBank/DDBJ whole genome shotgun (WGS) entry which is preliminary data.</text>
</comment>
<dbReference type="AlphaFoldDB" id="A0AAV3P0A9"/>
<organism evidence="1 2">
    <name type="scientific">Lithospermum erythrorhizon</name>
    <name type="common">Purple gromwell</name>
    <name type="synonym">Lithospermum officinale var. erythrorhizon</name>
    <dbReference type="NCBI Taxonomy" id="34254"/>
    <lineage>
        <taxon>Eukaryota</taxon>
        <taxon>Viridiplantae</taxon>
        <taxon>Streptophyta</taxon>
        <taxon>Embryophyta</taxon>
        <taxon>Tracheophyta</taxon>
        <taxon>Spermatophyta</taxon>
        <taxon>Magnoliopsida</taxon>
        <taxon>eudicotyledons</taxon>
        <taxon>Gunneridae</taxon>
        <taxon>Pentapetalae</taxon>
        <taxon>asterids</taxon>
        <taxon>lamiids</taxon>
        <taxon>Boraginales</taxon>
        <taxon>Boraginaceae</taxon>
        <taxon>Boraginoideae</taxon>
        <taxon>Lithospermeae</taxon>
        <taxon>Lithospermum</taxon>
    </lineage>
</organism>
<accession>A0AAV3P0A9</accession>
<sequence length="70" mass="7669">MTKNLISLSLLDKKGFSFKGECGVLHIYNSSKVILKGVKQGTLYFLQGATLRDSATIASSEVDKEDMTKL</sequence>
<keyword evidence="2" id="KW-1185">Reference proteome</keyword>
<dbReference type="EMBL" id="BAABME010000610">
    <property type="protein sequence ID" value="GAA0144156.1"/>
    <property type="molecule type" value="Genomic_DNA"/>
</dbReference>
<protein>
    <submittedName>
        <fullName evidence="1">Uncharacterized protein</fullName>
    </submittedName>
</protein>
<proteinExistence type="predicted"/>
<name>A0AAV3P0A9_LITER</name>
<evidence type="ECO:0000313" key="2">
    <source>
        <dbReference type="Proteomes" id="UP001454036"/>
    </source>
</evidence>
<dbReference type="Proteomes" id="UP001454036">
    <property type="component" value="Unassembled WGS sequence"/>
</dbReference>
<reference evidence="1 2" key="1">
    <citation type="submission" date="2024-01" db="EMBL/GenBank/DDBJ databases">
        <title>The complete chloroplast genome sequence of Lithospermum erythrorhizon: insights into the phylogenetic relationship among Boraginaceae species and the maternal lineages of purple gromwells.</title>
        <authorList>
            <person name="Okada T."/>
            <person name="Watanabe K."/>
        </authorList>
    </citation>
    <scope>NUCLEOTIDE SEQUENCE [LARGE SCALE GENOMIC DNA]</scope>
</reference>
<gene>
    <name evidence="1" type="ORF">LIER_04673</name>
</gene>